<evidence type="ECO:0000313" key="1">
    <source>
        <dbReference type="EMBL" id="KAI3737744.1"/>
    </source>
</evidence>
<organism evidence="1 2">
    <name type="scientific">Cichorium intybus</name>
    <name type="common">Chicory</name>
    <dbReference type="NCBI Taxonomy" id="13427"/>
    <lineage>
        <taxon>Eukaryota</taxon>
        <taxon>Viridiplantae</taxon>
        <taxon>Streptophyta</taxon>
        <taxon>Embryophyta</taxon>
        <taxon>Tracheophyta</taxon>
        <taxon>Spermatophyta</taxon>
        <taxon>Magnoliopsida</taxon>
        <taxon>eudicotyledons</taxon>
        <taxon>Gunneridae</taxon>
        <taxon>Pentapetalae</taxon>
        <taxon>asterids</taxon>
        <taxon>campanulids</taxon>
        <taxon>Asterales</taxon>
        <taxon>Asteraceae</taxon>
        <taxon>Cichorioideae</taxon>
        <taxon>Cichorieae</taxon>
        <taxon>Cichoriinae</taxon>
        <taxon>Cichorium</taxon>
    </lineage>
</organism>
<keyword evidence="2" id="KW-1185">Reference proteome</keyword>
<reference evidence="1 2" key="2">
    <citation type="journal article" date="2022" name="Mol. Ecol. Resour.">
        <title>The genomes of chicory, endive, great burdock and yacon provide insights into Asteraceae paleo-polyploidization history and plant inulin production.</title>
        <authorList>
            <person name="Fan W."/>
            <person name="Wang S."/>
            <person name="Wang H."/>
            <person name="Wang A."/>
            <person name="Jiang F."/>
            <person name="Liu H."/>
            <person name="Zhao H."/>
            <person name="Xu D."/>
            <person name="Zhang Y."/>
        </authorList>
    </citation>
    <scope>NUCLEOTIDE SEQUENCE [LARGE SCALE GENOMIC DNA]</scope>
    <source>
        <strain evidence="2">cv. Punajuju</strain>
        <tissue evidence="1">Leaves</tissue>
    </source>
</reference>
<protein>
    <submittedName>
        <fullName evidence="1">Uncharacterized protein</fullName>
    </submittedName>
</protein>
<accession>A0ACB9CTT5</accession>
<dbReference type="Proteomes" id="UP001055811">
    <property type="component" value="Linkage Group LG05"/>
</dbReference>
<sequence>METTDEALEITYSYWDGAGHRRVMQVRKEDTIGEFLRAVQQQVASEFREIDTTSVQFLLYVKEDLIIPHSQLLTSKGQSTQVSYLDADGLFREWKIWTHLLDQSTEGF</sequence>
<proteinExistence type="predicted"/>
<gene>
    <name evidence="1" type="ORF">L2E82_27756</name>
</gene>
<name>A0ACB9CTT5_CICIN</name>
<dbReference type="EMBL" id="CM042013">
    <property type="protein sequence ID" value="KAI3737744.1"/>
    <property type="molecule type" value="Genomic_DNA"/>
</dbReference>
<comment type="caution">
    <text evidence="1">The sequence shown here is derived from an EMBL/GenBank/DDBJ whole genome shotgun (WGS) entry which is preliminary data.</text>
</comment>
<evidence type="ECO:0000313" key="2">
    <source>
        <dbReference type="Proteomes" id="UP001055811"/>
    </source>
</evidence>
<reference evidence="2" key="1">
    <citation type="journal article" date="2022" name="Mol. Ecol. Resour.">
        <title>The genomes of chicory, endive, great burdock and yacon provide insights into Asteraceae palaeo-polyploidization history and plant inulin production.</title>
        <authorList>
            <person name="Fan W."/>
            <person name="Wang S."/>
            <person name="Wang H."/>
            <person name="Wang A."/>
            <person name="Jiang F."/>
            <person name="Liu H."/>
            <person name="Zhao H."/>
            <person name="Xu D."/>
            <person name="Zhang Y."/>
        </authorList>
    </citation>
    <scope>NUCLEOTIDE SEQUENCE [LARGE SCALE GENOMIC DNA]</scope>
    <source>
        <strain evidence="2">cv. Punajuju</strain>
    </source>
</reference>